<keyword evidence="7" id="KW-1185">Reference proteome</keyword>
<dbReference type="PRINTS" id="PR00095">
    <property type="entry name" value="ANTSNTHASEI"/>
</dbReference>
<keyword evidence="2 6" id="KW-0808">Transferase</keyword>
<evidence type="ECO:0000259" key="4">
    <source>
        <dbReference type="Pfam" id="PF00425"/>
    </source>
</evidence>
<evidence type="ECO:0000256" key="3">
    <source>
        <dbReference type="SAM" id="MobiDB-lite"/>
    </source>
</evidence>
<dbReference type="PANTHER" id="PTHR11236">
    <property type="entry name" value="AMINOBENZOATE/ANTHRANILATE SYNTHASE"/>
    <property type="match status" value="1"/>
</dbReference>
<feature type="region of interest" description="Disordered" evidence="3">
    <location>
        <begin position="246"/>
        <end position="272"/>
    </location>
</feature>
<organism evidence="6 7">
    <name type="scientific">Tenggerimyces flavus</name>
    <dbReference type="NCBI Taxonomy" id="1708749"/>
    <lineage>
        <taxon>Bacteria</taxon>
        <taxon>Bacillati</taxon>
        <taxon>Actinomycetota</taxon>
        <taxon>Actinomycetes</taxon>
        <taxon>Propionibacteriales</taxon>
        <taxon>Nocardioidaceae</taxon>
        <taxon>Tenggerimyces</taxon>
    </lineage>
</organism>
<proteinExistence type="predicted"/>
<dbReference type="RefSeq" id="WP_239553886.1">
    <property type="nucleotide sequence ID" value="NZ_JAFBCM010000001.1"/>
</dbReference>
<protein>
    <recommendedName>
        <fullName evidence="1">aminodeoxychorismate synthase</fullName>
        <ecNumber evidence="1">2.6.1.85</ecNumber>
    </recommendedName>
</protein>
<name>A0ABV7YHU6_9ACTN</name>
<evidence type="ECO:0000259" key="5">
    <source>
        <dbReference type="Pfam" id="PF04715"/>
    </source>
</evidence>
<accession>A0ABV7YHU6</accession>
<feature type="domain" description="Chorismate-utilising enzyme C-terminal" evidence="4">
    <location>
        <begin position="168"/>
        <end position="421"/>
    </location>
</feature>
<reference evidence="7" key="1">
    <citation type="journal article" date="2019" name="Int. J. Syst. Evol. Microbiol.">
        <title>The Global Catalogue of Microorganisms (GCM) 10K type strain sequencing project: providing services to taxonomists for standard genome sequencing and annotation.</title>
        <authorList>
            <consortium name="The Broad Institute Genomics Platform"/>
            <consortium name="The Broad Institute Genome Sequencing Center for Infectious Disease"/>
            <person name="Wu L."/>
            <person name="Ma J."/>
        </authorList>
    </citation>
    <scope>NUCLEOTIDE SEQUENCE [LARGE SCALE GENOMIC DNA]</scope>
    <source>
        <strain evidence="7">CGMCC 4.7241</strain>
    </source>
</reference>
<comment type="caution">
    <text evidence="6">The sequence shown here is derived from an EMBL/GenBank/DDBJ whole genome shotgun (WGS) entry which is preliminary data.</text>
</comment>
<dbReference type="GO" id="GO:0046820">
    <property type="term" value="F:4-amino-4-deoxychorismate synthase activity"/>
    <property type="evidence" value="ECO:0007669"/>
    <property type="project" value="UniProtKB-EC"/>
</dbReference>
<dbReference type="Pfam" id="PF04715">
    <property type="entry name" value="Anth_synt_I_N"/>
    <property type="match status" value="1"/>
</dbReference>
<dbReference type="SUPFAM" id="SSF56322">
    <property type="entry name" value="ADC synthase"/>
    <property type="match status" value="1"/>
</dbReference>
<dbReference type="InterPro" id="IPR015890">
    <property type="entry name" value="Chorismate_C"/>
</dbReference>
<evidence type="ECO:0000256" key="1">
    <source>
        <dbReference type="ARBA" id="ARBA00013139"/>
    </source>
</evidence>
<evidence type="ECO:0000313" key="6">
    <source>
        <dbReference type="EMBL" id="MFC3763660.1"/>
    </source>
</evidence>
<dbReference type="PANTHER" id="PTHR11236:SF18">
    <property type="entry name" value="AMINODEOXYCHORISMATE SYNTHASE"/>
    <property type="match status" value="1"/>
</dbReference>
<dbReference type="InterPro" id="IPR006805">
    <property type="entry name" value="Anth_synth_I_N"/>
</dbReference>
<dbReference type="InterPro" id="IPR005801">
    <property type="entry name" value="ADC_synthase"/>
</dbReference>
<dbReference type="Pfam" id="PF00425">
    <property type="entry name" value="Chorismate_bind"/>
    <property type="match status" value="1"/>
</dbReference>
<evidence type="ECO:0000256" key="2">
    <source>
        <dbReference type="ARBA" id="ARBA00022679"/>
    </source>
</evidence>
<evidence type="ECO:0000313" key="7">
    <source>
        <dbReference type="Proteomes" id="UP001595699"/>
    </source>
</evidence>
<keyword evidence="6" id="KW-0032">Aminotransferase</keyword>
<dbReference type="Gene3D" id="3.60.120.10">
    <property type="entry name" value="Anthranilate synthase"/>
    <property type="match status" value="1"/>
</dbReference>
<dbReference type="EMBL" id="JBHRZH010000020">
    <property type="protein sequence ID" value="MFC3763660.1"/>
    <property type="molecule type" value="Genomic_DNA"/>
</dbReference>
<dbReference type="EC" id="2.6.1.85" evidence="1"/>
<dbReference type="InterPro" id="IPR005802">
    <property type="entry name" value="ADC_synth_comp_1"/>
</dbReference>
<dbReference type="NCBIfam" id="TIGR00553">
    <property type="entry name" value="pabB"/>
    <property type="match status" value="1"/>
</dbReference>
<gene>
    <name evidence="6" type="primary">pabB</name>
    <name evidence="6" type="ORF">ACFOUW_22675</name>
</gene>
<dbReference type="InterPro" id="IPR019999">
    <property type="entry name" value="Anth_synth_I-like"/>
</dbReference>
<feature type="domain" description="Anthranilate synthase component I N-terminal" evidence="5">
    <location>
        <begin position="14"/>
        <end position="124"/>
    </location>
</feature>
<dbReference type="Proteomes" id="UP001595699">
    <property type="component" value="Unassembled WGS sequence"/>
</dbReference>
<sequence>MSFRMVDRQVDSEAAFAALFGGSPYAFWLDSSRDGRYSFAGAGDEVLFAPQGSPFLSRLASRLAEPASFGDLPPELALGYVGYFGYELEASDGARSVHRSPLPDAVFIAPSRCFVVDHLLRQTWVVSTADDWVDFAATFVSSLPDAGGLEPVVGGGVDPEPHLVRPRSTYLRDIEACLEYLRRGESYEICLTNTVELPFAGDPFATYCRQRRANPSPYSAYLRFSDLHVLSSSPERFLAVSPSGVAESRPIKGTAPRSPDPDADGSFAKTLRSSPKTRAENLMIVDLLRNDLGRVCEPGSISVPDFLAVESYATVHQLVSTVRGQLRSGVSAVDAAAACFPPGSMTGAPKVRTMQLLDGLETRARGIYSGALGYFGHAGQADLSVVIRTAVIHRGQLTAGAGGAIVLDSDPEEEYAEMLLKAAVPLRGLQR</sequence>